<dbReference type="Proteomes" id="UP001159364">
    <property type="component" value="Linkage Group LG05"/>
</dbReference>
<dbReference type="InterPro" id="IPR031105">
    <property type="entry name" value="TRP_plant"/>
</dbReference>
<dbReference type="GO" id="GO:0042162">
    <property type="term" value="F:telomeric DNA binding"/>
    <property type="evidence" value="ECO:0007669"/>
    <property type="project" value="UniProtKB-ARBA"/>
</dbReference>
<feature type="domain" description="HTH myb-type" evidence="6">
    <location>
        <begin position="586"/>
        <end position="644"/>
    </location>
</feature>
<dbReference type="PROSITE" id="PS51294">
    <property type="entry name" value="HTH_MYB"/>
    <property type="match status" value="1"/>
</dbReference>
<name>A0AAV8TI64_9ROSI</name>
<feature type="domain" description="Myb-like" evidence="5">
    <location>
        <begin position="585"/>
        <end position="640"/>
    </location>
</feature>
<dbReference type="Pfam" id="PF23603">
    <property type="entry name" value="Ubiquitin_TPR1"/>
    <property type="match status" value="1"/>
</dbReference>
<dbReference type="Gene3D" id="1.10.246.220">
    <property type="match status" value="1"/>
</dbReference>
<dbReference type="SMART" id="SM00717">
    <property type="entry name" value="SANT"/>
    <property type="match status" value="1"/>
</dbReference>
<proteinExistence type="predicted"/>
<evidence type="ECO:0000313" key="7">
    <source>
        <dbReference type="EMBL" id="KAJ8765905.1"/>
    </source>
</evidence>
<dbReference type="PROSITE" id="PS50090">
    <property type="entry name" value="MYB_LIKE"/>
    <property type="match status" value="1"/>
</dbReference>
<dbReference type="InterPro" id="IPR057625">
    <property type="entry name" value="TPR1-6-like_ubiquitin"/>
</dbReference>
<evidence type="ECO:0000256" key="1">
    <source>
        <dbReference type="ARBA" id="ARBA00004123"/>
    </source>
</evidence>
<dbReference type="PANTHER" id="PTHR21717:SF73">
    <property type="entry name" value="TELOMERE-BINDING PROTEIN, PUTATIVE-RELATED"/>
    <property type="match status" value="1"/>
</dbReference>
<dbReference type="SUPFAM" id="SSF46689">
    <property type="entry name" value="Homeodomain-like"/>
    <property type="match status" value="1"/>
</dbReference>
<feature type="compositionally biased region" description="Polar residues" evidence="4">
    <location>
        <begin position="529"/>
        <end position="547"/>
    </location>
</feature>
<dbReference type="InterPro" id="IPR029071">
    <property type="entry name" value="Ubiquitin-like_domsf"/>
</dbReference>
<keyword evidence="3" id="KW-0539">Nucleus</keyword>
<dbReference type="AlphaFoldDB" id="A0AAV8TI64"/>
<dbReference type="InterPro" id="IPR017930">
    <property type="entry name" value="Myb_dom"/>
</dbReference>
<comment type="subcellular location">
    <subcellularLocation>
        <location evidence="1">Nucleus</location>
    </subcellularLocation>
</comment>
<keyword evidence="8" id="KW-1185">Reference proteome</keyword>
<dbReference type="EMBL" id="JAIWQS010000005">
    <property type="protein sequence ID" value="KAJ8765905.1"/>
    <property type="molecule type" value="Genomic_DNA"/>
</dbReference>
<sequence length="694" mass="76021">MVLKRQYYGFNGFRVPSFPKGPRSSRGRGLLQKNVNENQICAIELLASLAGKLLQESESSSASSNASEAIEQPAVGNAVIKNEQSEDAPLKPDCFDLGSSEESVCIPALPSPNSDIKFLLKVSQNNANDSILGHSSVISNSDISDKISKEVKPISCTNKIKCEALPVKVDGGSPNPIESCGGNVDSGFGGQQQADALETGDLATGKTSNSKDPVKLCVQFPALNTVDKNTKSSLFGDPIQDISVKRRADFKLGLSDNDENFSSCCKPVNKSKALRPPSRIGDRRIRKLLTSKYWKLAPKLRDYENPRADGEVKPLYRKRKYGHKCERYHQDNFYKRRKFSDDGLIIASDGGLSSESVCNSPEKGKIRDKNGASAMFHRDGLSSSVIGHQSSIHSKESHVKFSIKSFRIPELYIDVPETATVGSLKRTVLEAVTAILGGGLRVGVLFHGKKVRDDNRTLLQTGITSEENLNTLGFSLEPSPIQASTIMCNEDLPASLPCETPLPISRSLASPALDLGISDELADPPPLTDSGNNIESNHKSFSSQTDLLTDRTLPDSRALVPVPHMSAEALAVVPLNQKPRRTEVVQRRTRRPFSVSEVEALVRAVEELGTGRWRDVKLRSFENADHRTYVDLKDKWKTLVHTAKIAPQQRRGEPVPQELLDRVLAAHAYWSQYQAKQHSKNQGAILKIADGPTV</sequence>
<dbReference type="CDD" id="cd11660">
    <property type="entry name" value="SANT_TRF"/>
    <property type="match status" value="1"/>
</dbReference>
<organism evidence="7 8">
    <name type="scientific">Erythroxylum novogranatense</name>
    <dbReference type="NCBI Taxonomy" id="1862640"/>
    <lineage>
        <taxon>Eukaryota</taxon>
        <taxon>Viridiplantae</taxon>
        <taxon>Streptophyta</taxon>
        <taxon>Embryophyta</taxon>
        <taxon>Tracheophyta</taxon>
        <taxon>Spermatophyta</taxon>
        <taxon>Magnoliopsida</taxon>
        <taxon>eudicotyledons</taxon>
        <taxon>Gunneridae</taxon>
        <taxon>Pentapetalae</taxon>
        <taxon>rosids</taxon>
        <taxon>fabids</taxon>
        <taxon>Malpighiales</taxon>
        <taxon>Erythroxylaceae</taxon>
        <taxon>Erythroxylum</taxon>
    </lineage>
</organism>
<dbReference type="SUPFAM" id="SSF54236">
    <property type="entry name" value="Ubiquitin-like"/>
    <property type="match status" value="1"/>
</dbReference>
<evidence type="ECO:0000259" key="6">
    <source>
        <dbReference type="PROSITE" id="PS51294"/>
    </source>
</evidence>
<gene>
    <name evidence="7" type="ORF">K2173_020421</name>
</gene>
<comment type="caution">
    <text evidence="7">The sequence shown here is derived from an EMBL/GenBank/DDBJ whole genome shotgun (WGS) entry which is preliminary data.</text>
</comment>
<accession>A0AAV8TI64</accession>
<evidence type="ECO:0000256" key="4">
    <source>
        <dbReference type="SAM" id="MobiDB-lite"/>
    </source>
</evidence>
<dbReference type="GO" id="GO:0005634">
    <property type="term" value="C:nucleus"/>
    <property type="evidence" value="ECO:0007669"/>
    <property type="project" value="UniProtKB-SubCell"/>
</dbReference>
<evidence type="ECO:0000259" key="5">
    <source>
        <dbReference type="PROSITE" id="PS50090"/>
    </source>
</evidence>
<protein>
    <submittedName>
        <fullName evidence="7">Uncharacterized protein</fullName>
    </submittedName>
</protein>
<dbReference type="PANTHER" id="PTHR21717">
    <property type="entry name" value="TELOMERIC REPEAT BINDING PROTEIN"/>
    <property type="match status" value="1"/>
</dbReference>
<feature type="region of interest" description="Disordered" evidence="4">
    <location>
        <begin position="517"/>
        <end position="548"/>
    </location>
</feature>
<evidence type="ECO:0000313" key="8">
    <source>
        <dbReference type="Proteomes" id="UP001159364"/>
    </source>
</evidence>
<keyword evidence="2" id="KW-0238">DNA-binding</keyword>
<dbReference type="InterPro" id="IPR009057">
    <property type="entry name" value="Homeodomain-like_sf"/>
</dbReference>
<reference evidence="7 8" key="1">
    <citation type="submission" date="2021-09" db="EMBL/GenBank/DDBJ databases">
        <title>Genomic insights and catalytic innovation underlie evolution of tropane alkaloids biosynthesis.</title>
        <authorList>
            <person name="Wang Y.-J."/>
            <person name="Tian T."/>
            <person name="Huang J.-P."/>
            <person name="Huang S.-X."/>
        </authorList>
    </citation>
    <scope>NUCLEOTIDE SEQUENCE [LARGE SCALE GENOMIC DNA]</scope>
    <source>
        <strain evidence="7">KIB-2018</strain>
        <tissue evidence="7">Leaf</tissue>
    </source>
</reference>
<evidence type="ECO:0000256" key="2">
    <source>
        <dbReference type="ARBA" id="ARBA00023125"/>
    </source>
</evidence>
<evidence type="ECO:0000256" key="3">
    <source>
        <dbReference type="ARBA" id="ARBA00023242"/>
    </source>
</evidence>
<dbReference type="InterPro" id="IPR001005">
    <property type="entry name" value="SANT/Myb"/>
</dbReference>